<feature type="compositionally biased region" description="Polar residues" evidence="2">
    <location>
        <begin position="466"/>
        <end position="481"/>
    </location>
</feature>
<evidence type="ECO:0000256" key="2">
    <source>
        <dbReference type="SAM" id="MobiDB-lite"/>
    </source>
</evidence>
<dbReference type="InterPro" id="IPR013083">
    <property type="entry name" value="Znf_RING/FYVE/PHD"/>
</dbReference>
<name>A0A7C8VY21_ORBOL</name>
<feature type="compositionally biased region" description="Basic residues" evidence="2">
    <location>
        <begin position="384"/>
        <end position="394"/>
    </location>
</feature>
<comment type="caution">
    <text evidence="4">The sequence shown here is derived from an EMBL/GenBank/DDBJ whole genome shotgun (WGS) entry which is preliminary data.</text>
</comment>
<feature type="compositionally biased region" description="Pro residues" evidence="2">
    <location>
        <begin position="628"/>
        <end position="637"/>
    </location>
</feature>
<feature type="compositionally biased region" description="Low complexity" evidence="2">
    <location>
        <begin position="859"/>
        <end position="877"/>
    </location>
</feature>
<feature type="region of interest" description="Disordered" evidence="2">
    <location>
        <begin position="455"/>
        <end position="492"/>
    </location>
</feature>
<dbReference type="GO" id="GO:0016567">
    <property type="term" value="P:protein ubiquitination"/>
    <property type="evidence" value="ECO:0007669"/>
    <property type="project" value="TreeGrafter"/>
</dbReference>
<dbReference type="PANTHER" id="PTHR22696:SF1">
    <property type="entry name" value="E3 UBIQUITIN-PROTEIN LIGASE RNF26"/>
    <property type="match status" value="1"/>
</dbReference>
<dbReference type="SMART" id="SM00184">
    <property type="entry name" value="RING"/>
    <property type="match status" value="1"/>
</dbReference>
<feature type="compositionally biased region" description="Basic residues" evidence="2">
    <location>
        <begin position="673"/>
        <end position="688"/>
    </location>
</feature>
<feature type="compositionally biased region" description="Polar residues" evidence="2">
    <location>
        <begin position="210"/>
        <end position="222"/>
    </location>
</feature>
<dbReference type="PANTHER" id="PTHR22696">
    <property type="entry name" value="E3 UBIQUITIN-PROTEIN LIGASE RNF26"/>
    <property type="match status" value="1"/>
</dbReference>
<evidence type="ECO:0000313" key="4">
    <source>
        <dbReference type="EMBL" id="KAF3288745.1"/>
    </source>
</evidence>
<feature type="compositionally biased region" description="Basic and acidic residues" evidence="2">
    <location>
        <begin position="553"/>
        <end position="566"/>
    </location>
</feature>
<feature type="region of interest" description="Disordered" evidence="2">
    <location>
        <begin position="321"/>
        <end position="434"/>
    </location>
</feature>
<feature type="region of interest" description="Disordered" evidence="2">
    <location>
        <begin position="505"/>
        <end position="736"/>
    </location>
</feature>
<evidence type="ECO:0000256" key="1">
    <source>
        <dbReference type="PROSITE-ProRule" id="PRU00175"/>
    </source>
</evidence>
<dbReference type="Gene3D" id="3.30.40.10">
    <property type="entry name" value="Zinc/RING finger domain, C3HC4 (zinc finger)"/>
    <property type="match status" value="1"/>
</dbReference>
<feature type="compositionally biased region" description="Low complexity" evidence="2">
    <location>
        <begin position="58"/>
        <end position="71"/>
    </location>
</feature>
<dbReference type="OrthoDB" id="5388516at2759"/>
<feature type="region of interest" description="Disordered" evidence="2">
    <location>
        <begin position="1154"/>
        <end position="1195"/>
    </location>
</feature>
<dbReference type="InterPro" id="IPR001841">
    <property type="entry name" value="Znf_RING"/>
</dbReference>
<feature type="region of interest" description="Disordered" evidence="2">
    <location>
        <begin position="1000"/>
        <end position="1019"/>
    </location>
</feature>
<feature type="compositionally biased region" description="Polar residues" evidence="2">
    <location>
        <begin position="791"/>
        <end position="818"/>
    </location>
</feature>
<protein>
    <recommendedName>
        <fullName evidence="3">RING-type domain-containing protein</fullName>
    </recommendedName>
</protein>
<feature type="compositionally biased region" description="Polar residues" evidence="2">
    <location>
        <begin position="534"/>
        <end position="545"/>
    </location>
</feature>
<feature type="compositionally biased region" description="Polar residues" evidence="2">
    <location>
        <begin position="1069"/>
        <end position="1081"/>
    </location>
</feature>
<feature type="region of interest" description="Disordered" evidence="2">
    <location>
        <begin position="58"/>
        <end position="105"/>
    </location>
</feature>
<dbReference type="SUPFAM" id="SSF57850">
    <property type="entry name" value="RING/U-box"/>
    <property type="match status" value="1"/>
</dbReference>
<dbReference type="PROSITE" id="PS50089">
    <property type="entry name" value="ZF_RING_2"/>
    <property type="match status" value="1"/>
</dbReference>
<dbReference type="Pfam" id="PF13920">
    <property type="entry name" value="zf-C3HC4_3"/>
    <property type="match status" value="1"/>
</dbReference>
<accession>A0A7C8VY21</accession>
<feature type="compositionally biased region" description="Low complexity" evidence="2">
    <location>
        <begin position="602"/>
        <end position="627"/>
    </location>
</feature>
<reference evidence="4 5" key="1">
    <citation type="submission" date="2020-01" db="EMBL/GenBank/DDBJ databases">
        <authorList>
            <person name="Palmer J.M."/>
        </authorList>
    </citation>
    <scope>NUCLEOTIDE SEQUENCE [LARGE SCALE GENOMIC DNA]</scope>
    <source>
        <strain evidence="4 5">TWF970</strain>
    </source>
</reference>
<proteinExistence type="predicted"/>
<feature type="compositionally biased region" description="Low complexity" evidence="2">
    <location>
        <begin position="751"/>
        <end position="766"/>
    </location>
</feature>
<feature type="region of interest" description="Disordered" evidence="2">
    <location>
        <begin position="748"/>
        <end position="844"/>
    </location>
</feature>
<feature type="compositionally biased region" description="Polar residues" evidence="2">
    <location>
        <begin position="878"/>
        <end position="887"/>
    </location>
</feature>
<feature type="compositionally biased region" description="Polar residues" evidence="2">
    <location>
        <begin position="720"/>
        <end position="736"/>
    </location>
</feature>
<feature type="region of interest" description="Disordered" evidence="2">
    <location>
        <begin position="1223"/>
        <end position="1264"/>
    </location>
</feature>
<feature type="region of interest" description="Disordered" evidence="2">
    <location>
        <begin position="859"/>
        <end position="974"/>
    </location>
</feature>
<feature type="compositionally biased region" description="Polar residues" evidence="2">
    <location>
        <begin position="659"/>
        <end position="672"/>
    </location>
</feature>
<sequence length="1336" mass="145689">MSAQKFPTIPAAVYRRIEYFEEHKEVVEFVGMDLPPAVSASSSSAAHFLQLSASTAVGHNSSSSSSTSSSAGLGGQTGPRTQPAVRSSTSALGSAPPSLQAPITSSEKCAHKDVTRCSLHRGECCSCGDNRPHEQYYERYVDGSLVLDAPRWAHYCSACRDYWDRLNASVPSYRDNQPRLTAWDLFHDFGYSNPPPNPAAVASASHPNFAHSNSTSRHSLTSPAVPVITPEDGFPQSYAVFQHMSPNFSNEYHPVVAQHIRTWGELETRIADEPRYSPGFQSLLRQYYTARYKAKRMTELDRQSRGGSLSVQARDEYFQLLNTPGPFDMPISSGSGSGSSGNGRNESSSSSGGNSSAIGGVGGSSVGGSSGGIGGGGGGSSTRHSLHLHPHQPHQPHQPHLSRQPHQLHQSHQPHQPQYQHQHQHQHSHPNLGQIGISFGRAATFGSFLQSASTAQTASNTAPHTAGTSRNQGNNMSHQPPSSTSTSTAAGEHRSTLGTGIFTGVAARSTSATSQVSPPRSSHRRRGSTPVDSMPTTRINSQPENASRPAPAIDRERERDRDRETGRITAGTSPYAAAAAAATASNQVDRYPTLGPPTPRHSSTTPAIGTSSAAAASSSPSSSASPHSIPPPSPFFPPQTYHAPPNEIPEISDYHHSHSYNPASNPTVTSFVHSRRIRPNRDRRRRRISSVTPDIETERSAADRRRQLRERNESEWENQRPLSISSPGGSNTNRTSVDSTVVDAVMSDLPSSQNSDTSNRSSNSASEPGRPSENEPSVHNPLRHRPYFNIPPTSEPWNTSQLPGESSRNQLNDPSVTTPYRRDGSSNPSASTPQNTMSGSPITSIAPFVFPANRRTLRPTLLDQTTSSPTQSPPESSMARNGLTSPANRLPPNFLPSLPHLPAPRFSPPRTLTRPRGGSISNNSNNNTNTNHNRQNSNGSDGFPARRRERINPSAQPLGGRTDAEREDYESPTRSVFTELVETNRQAEITRRRFRELEAEQRELLRSPPMPGSDGDSMRRLQEHRQQRNYELLQRANLQRQMQQNQVDLPGGSRPQPVGPQGWYANWPGASQSASNGNNAHARSPDHASALSFTVVAEDEPSSASEADYEDLIPLDNALNDDEQLFATLVGGYLSGVPHESVNRRRARLRGQLGLSPDDVGHLPGSQPSNRAPENDMRERFPSRADRARRMRDRDIETRYRHNEAIRDIANLVTGARESGVMGFPHRWSRESGSGSNSNGRNTNNNSSQTTRTLDNPERPDNMKEEDLKIMVDCKVCYGQIADMVLLPCAHLVLCQWCADTVAPAAPNRPEGMVAPRSNCPVCRARVERKIKVFRC</sequence>
<dbReference type="Proteomes" id="UP000474640">
    <property type="component" value="Unassembled WGS sequence"/>
</dbReference>
<organism evidence="4 5">
    <name type="scientific">Orbilia oligospora</name>
    <name type="common">Nematode-trapping fungus</name>
    <name type="synonym">Arthrobotrys oligospora</name>
    <dbReference type="NCBI Taxonomy" id="2813651"/>
    <lineage>
        <taxon>Eukaryota</taxon>
        <taxon>Fungi</taxon>
        <taxon>Dikarya</taxon>
        <taxon>Ascomycota</taxon>
        <taxon>Pezizomycotina</taxon>
        <taxon>Orbiliomycetes</taxon>
        <taxon>Orbiliales</taxon>
        <taxon>Orbiliaceae</taxon>
        <taxon>Orbilia</taxon>
    </lineage>
</organism>
<feature type="compositionally biased region" description="Gly residues" evidence="2">
    <location>
        <begin position="359"/>
        <end position="380"/>
    </location>
</feature>
<feature type="compositionally biased region" description="Low complexity" evidence="2">
    <location>
        <begin position="398"/>
        <end position="421"/>
    </location>
</feature>
<feature type="compositionally biased region" description="Low complexity" evidence="2">
    <location>
        <begin position="1231"/>
        <end position="1253"/>
    </location>
</feature>
<evidence type="ECO:0000313" key="5">
    <source>
        <dbReference type="Proteomes" id="UP000474640"/>
    </source>
</evidence>
<feature type="domain" description="RING-type" evidence="3">
    <location>
        <begin position="1274"/>
        <end position="1324"/>
    </location>
</feature>
<dbReference type="GO" id="GO:0006511">
    <property type="term" value="P:ubiquitin-dependent protein catabolic process"/>
    <property type="evidence" value="ECO:0007669"/>
    <property type="project" value="TreeGrafter"/>
</dbReference>
<feature type="compositionally biased region" description="Polar residues" evidence="2">
    <location>
        <begin position="825"/>
        <end position="843"/>
    </location>
</feature>
<keyword evidence="1" id="KW-0479">Metal-binding</keyword>
<feature type="compositionally biased region" description="Basic and acidic residues" evidence="2">
    <location>
        <begin position="1255"/>
        <end position="1264"/>
    </location>
</feature>
<keyword evidence="1" id="KW-0863">Zinc-finger</keyword>
<dbReference type="GO" id="GO:0061630">
    <property type="term" value="F:ubiquitin protein ligase activity"/>
    <property type="evidence" value="ECO:0007669"/>
    <property type="project" value="TreeGrafter"/>
</dbReference>
<gene>
    <name evidence="4" type="ORF">TWF970_005802</name>
</gene>
<feature type="compositionally biased region" description="Low complexity" evidence="2">
    <location>
        <begin position="919"/>
        <end position="940"/>
    </location>
</feature>
<feature type="compositionally biased region" description="Basic and acidic residues" evidence="2">
    <location>
        <begin position="696"/>
        <end position="718"/>
    </location>
</feature>
<feature type="region of interest" description="Disordered" evidence="2">
    <location>
        <begin position="1043"/>
        <end position="1086"/>
    </location>
</feature>
<keyword evidence="1" id="KW-0862">Zinc</keyword>
<evidence type="ECO:0000259" key="3">
    <source>
        <dbReference type="PROSITE" id="PS50089"/>
    </source>
</evidence>
<feature type="region of interest" description="Disordered" evidence="2">
    <location>
        <begin position="197"/>
        <end position="222"/>
    </location>
</feature>
<dbReference type="GO" id="GO:0008270">
    <property type="term" value="F:zinc ion binding"/>
    <property type="evidence" value="ECO:0007669"/>
    <property type="project" value="UniProtKB-KW"/>
</dbReference>
<feature type="compositionally biased region" description="Low complexity" evidence="2">
    <location>
        <begin position="342"/>
        <end position="358"/>
    </location>
</feature>
<feature type="compositionally biased region" description="Basic and acidic residues" evidence="2">
    <location>
        <begin position="1173"/>
        <end position="1195"/>
    </location>
</feature>
<dbReference type="EMBL" id="JAABOJ010000003">
    <property type="protein sequence ID" value="KAF3288745.1"/>
    <property type="molecule type" value="Genomic_DNA"/>
</dbReference>
<feature type="compositionally biased region" description="Low complexity" evidence="2">
    <location>
        <begin position="199"/>
        <end position="208"/>
    </location>
</feature>